<comment type="caution">
    <text evidence="3">The sequence shown here is derived from an EMBL/GenBank/DDBJ whole genome shotgun (WGS) entry which is preliminary data.</text>
</comment>
<dbReference type="RefSeq" id="WP_300647572.1">
    <property type="nucleotide sequence ID" value="NZ_BAABKD010000002.1"/>
</dbReference>
<feature type="chain" id="PRO_5045707857" description="DUF4168 domain-containing protein" evidence="1">
    <location>
        <begin position="26"/>
        <end position="125"/>
    </location>
</feature>
<dbReference type="Pfam" id="PF13767">
    <property type="entry name" value="DUF4168"/>
    <property type="match status" value="1"/>
</dbReference>
<sequence>MAQNMKAFIAAAAVSLGLVAPIAHAQSNAPVAPPAPQVIQPTPEQLDQYATAAKQVALVAADYQPKLEAATTDQDRQNLMKEADEKMVEKVQQGGLSVEQYNGISLAIQQDPALRQQVEQRIQAQ</sequence>
<feature type="signal peptide" evidence="1">
    <location>
        <begin position="1"/>
        <end position="25"/>
    </location>
</feature>
<keyword evidence="1" id="KW-0732">Signal</keyword>
<gene>
    <name evidence="3" type="ORF">GCM10023337_04560</name>
</gene>
<evidence type="ECO:0000313" key="4">
    <source>
        <dbReference type="Proteomes" id="UP001500227"/>
    </source>
</evidence>
<evidence type="ECO:0000256" key="1">
    <source>
        <dbReference type="SAM" id="SignalP"/>
    </source>
</evidence>
<dbReference type="Proteomes" id="UP001500227">
    <property type="component" value="Unassembled WGS sequence"/>
</dbReference>
<reference evidence="4" key="1">
    <citation type="journal article" date="2019" name="Int. J. Syst. Evol. Microbiol.">
        <title>The Global Catalogue of Microorganisms (GCM) 10K type strain sequencing project: providing services to taxonomists for standard genome sequencing and annotation.</title>
        <authorList>
            <consortium name="The Broad Institute Genomics Platform"/>
            <consortium name="The Broad Institute Genome Sequencing Center for Infectious Disease"/>
            <person name="Wu L."/>
            <person name="Ma J."/>
        </authorList>
    </citation>
    <scope>NUCLEOTIDE SEQUENCE [LARGE SCALE GENOMIC DNA]</scope>
    <source>
        <strain evidence="4">JCM 18423</strain>
    </source>
</reference>
<feature type="domain" description="DUF4168" evidence="2">
    <location>
        <begin position="43"/>
        <end position="118"/>
    </location>
</feature>
<proteinExistence type="predicted"/>
<evidence type="ECO:0000313" key="3">
    <source>
        <dbReference type="EMBL" id="GAA5085643.1"/>
    </source>
</evidence>
<keyword evidence="4" id="KW-1185">Reference proteome</keyword>
<dbReference type="EMBL" id="BAABKD010000002">
    <property type="protein sequence ID" value="GAA5085643.1"/>
    <property type="molecule type" value="Genomic_DNA"/>
</dbReference>
<dbReference type="InterPro" id="IPR025433">
    <property type="entry name" value="DUF4168"/>
</dbReference>
<protein>
    <recommendedName>
        <fullName evidence="2">DUF4168 domain-containing protein</fullName>
    </recommendedName>
</protein>
<name>A0ABP9LY66_9BURK</name>
<evidence type="ECO:0000259" key="2">
    <source>
        <dbReference type="Pfam" id="PF13767"/>
    </source>
</evidence>
<organism evidence="3 4">
    <name type="scientific">Paenalcaligenes hermetiae</name>
    <dbReference type="NCBI Taxonomy" id="1157987"/>
    <lineage>
        <taxon>Bacteria</taxon>
        <taxon>Pseudomonadati</taxon>
        <taxon>Pseudomonadota</taxon>
        <taxon>Betaproteobacteria</taxon>
        <taxon>Burkholderiales</taxon>
        <taxon>Alcaligenaceae</taxon>
        <taxon>Paenalcaligenes</taxon>
    </lineage>
</organism>
<accession>A0ABP9LY66</accession>